<keyword evidence="3" id="KW-1185">Reference proteome</keyword>
<name>A0A1G5VEY5_9BACT</name>
<dbReference type="AlphaFoldDB" id="A0A1G5VEY5"/>
<evidence type="ECO:0000313" key="2">
    <source>
        <dbReference type="EMBL" id="SDA44389.1"/>
    </source>
</evidence>
<sequence>MNNLSNHRTSFYFYFNLFILILAIGGFVINALVHPDTLPPASALVYIHGVIMFLWYILIVVQSNLVRSRKISLHKKLGKSSLLLALGIVITGIWMSMAHYSRPDGFLFSTINMFILINFIILYSLALINRHQSEFHKRYMTFASLAAVFPALARIILGLNLNEYLSVPLWILLVLVMGVFDLKSQKKIHPATIIGSALIFLGIALILVLMENAAWKEFLDRLMS</sequence>
<accession>A0A1G5VEY5</accession>
<evidence type="ECO:0000313" key="3">
    <source>
        <dbReference type="Proteomes" id="UP000198756"/>
    </source>
</evidence>
<organism evidence="2 3">
    <name type="scientific">Algoriphagus alkaliphilus</name>
    <dbReference type="NCBI Taxonomy" id="279824"/>
    <lineage>
        <taxon>Bacteria</taxon>
        <taxon>Pseudomonadati</taxon>
        <taxon>Bacteroidota</taxon>
        <taxon>Cytophagia</taxon>
        <taxon>Cytophagales</taxon>
        <taxon>Cyclobacteriaceae</taxon>
        <taxon>Algoriphagus</taxon>
    </lineage>
</organism>
<gene>
    <name evidence="2" type="ORF">SAMN03080617_00491</name>
</gene>
<feature type="transmembrane region" description="Helical" evidence="1">
    <location>
        <begin position="139"/>
        <end position="159"/>
    </location>
</feature>
<dbReference type="STRING" id="279824.SAMN03080617_00491"/>
<keyword evidence="1" id="KW-1133">Transmembrane helix</keyword>
<feature type="transmembrane region" description="Helical" evidence="1">
    <location>
        <begin position="165"/>
        <end position="182"/>
    </location>
</feature>
<feature type="transmembrane region" description="Helical" evidence="1">
    <location>
        <begin position="106"/>
        <end position="127"/>
    </location>
</feature>
<feature type="transmembrane region" description="Helical" evidence="1">
    <location>
        <begin position="194"/>
        <end position="215"/>
    </location>
</feature>
<dbReference type="OrthoDB" id="825045at2"/>
<reference evidence="3" key="1">
    <citation type="submission" date="2016-10" db="EMBL/GenBank/DDBJ databases">
        <authorList>
            <person name="Varghese N."/>
            <person name="Submissions S."/>
        </authorList>
    </citation>
    <scope>NUCLEOTIDE SEQUENCE [LARGE SCALE GENOMIC DNA]</scope>
    <source>
        <strain evidence="3">DSM 22703</strain>
    </source>
</reference>
<proteinExistence type="predicted"/>
<dbReference type="EMBL" id="FMXE01000003">
    <property type="protein sequence ID" value="SDA44389.1"/>
    <property type="molecule type" value="Genomic_DNA"/>
</dbReference>
<evidence type="ECO:0000256" key="1">
    <source>
        <dbReference type="SAM" id="Phobius"/>
    </source>
</evidence>
<feature type="transmembrane region" description="Helical" evidence="1">
    <location>
        <begin position="82"/>
        <end position="100"/>
    </location>
</feature>
<keyword evidence="1" id="KW-0812">Transmembrane</keyword>
<dbReference type="Proteomes" id="UP000198756">
    <property type="component" value="Unassembled WGS sequence"/>
</dbReference>
<dbReference type="RefSeq" id="WP_092728363.1">
    <property type="nucleotide sequence ID" value="NZ_FMXE01000003.1"/>
</dbReference>
<keyword evidence="1" id="KW-0472">Membrane</keyword>
<feature type="transmembrane region" description="Helical" evidence="1">
    <location>
        <begin position="43"/>
        <end position="61"/>
    </location>
</feature>
<feature type="transmembrane region" description="Helical" evidence="1">
    <location>
        <begin position="12"/>
        <end position="31"/>
    </location>
</feature>
<protein>
    <recommendedName>
        <fullName evidence="4">DUF2306 domain-containing protein</fullName>
    </recommendedName>
</protein>
<evidence type="ECO:0008006" key="4">
    <source>
        <dbReference type="Google" id="ProtNLM"/>
    </source>
</evidence>